<gene>
    <name evidence="1" type="ORF">GCK72_004726</name>
</gene>
<sequence length="225" mass="24441">MSSKFTTVRARSTSPLPFSCETTRGQKRSRRGTAITRSVSEDYARNTEKFNILMDKLAGKLDKFHMEDAVQKKKAETKIATEEALKTIVLKPNFSNFKIPKKSTPESLQGFTNLNILSNHSIICAVDTSNCSNPLSKVASRLLESNAFSINCSATSSPGNAASSTRSGLKMAQCGPAAPGIPAFERRYARTGIRLAMSPEKVVSIVRTTIGGDSRRAEASVMTRT</sequence>
<dbReference type="AlphaFoldDB" id="A0A6A5HD67"/>
<proteinExistence type="predicted"/>
<name>A0A6A5HD67_CAERE</name>
<accession>A0A6A5HD67</accession>
<evidence type="ECO:0000313" key="1">
    <source>
        <dbReference type="EMBL" id="KAF1764776.1"/>
    </source>
</evidence>
<dbReference type="CTD" id="78773981"/>
<reference evidence="1 2" key="1">
    <citation type="submission" date="2019-12" db="EMBL/GenBank/DDBJ databases">
        <title>Chromosome-level assembly of the Caenorhabditis remanei genome.</title>
        <authorList>
            <person name="Teterina A.A."/>
            <person name="Willis J.H."/>
            <person name="Phillips P.C."/>
        </authorList>
    </citation>
    <scope>NUCLEOTIDE SEQUENCE [LARGE SCALE GENOMIC DNA]</scope>
    <source>
        <strain evidence="1 2">PX506</strain>
        <tissue evidence="1">Whole organism</tissue>
    </source>
</reference>
<evidence type="ECO:0000313" key="2">
    <source>
        <dbReference type="Proteomes" id="UP000483820"/>
    </source>
</evidence>
<dbReference type="Proteomes" id="UP000483820">
    <property type="component" value="Chromosome II"/>
</dbReference>
<dbReference type="RefSeq" id="XP_053589051.1">
    <property type="nucleotide sequence ID" value="XM_053724857.1"/>
</dbReference>
<protein>
    <submittedName>
        <fullName evidence="1">Uncharacterized protein</fullName>
    </submittedName>
</protein>
<organism evidence="1 2">
    <name type="scientific">Caenorhabditis remanei</name>
    <name type="common">Caenorhabditis vulgaris</name>
    <dbReference type="NCBI Taxonomy" id="31234"/>
    <lineage>
        <taxon>Eukaryota</taxon>
        <taxon>Metazoa</taxon>
        <taxon>Ecdysozoa</taxon>
        <taxon>Nematoda</taxon>
        <taxon>Chromadorea</taxon>
        <taxon>Rhabditida</taxon>
        <taxon>Rhabditina</taxon>
        <taxon>Rhabditomorpha</taxon>
        <taxon>Rhabditoidea</taxon>
        <taxon>Rhabditidae</taxon>
        <taxon>Peloderinae</taxon>
        <taxon>Caenorhabditis</taxon>
    </lineage>
</organism>
<dbReference type="EMBL" id="WUAV01000002">
    <property type="protein sequence ID" value="KAF1764776.1"/>
    <property type="molecule type" value="Genomic_DNA"/>
</dbReference>
<dbReference type="KEGG" id="crq:GCK72_004726"/>
<dbReference type="GeneID" id="78773981"/>
<comment type="caution">
    <text evidence="1">The sequence shown here is derived from an EMBL/GenBank/DDBJ whole genome shotgun (WGS) entry which is preliminary data.</text>
</comment>